<organism evidence="1 2">
    <name type="scientific">Pseudocercospora fijiensis (strain CIRAD86)</name>
    <name type="common">Black leaf streak disease fungus</name>
    <name type="synonym">Mycosphaerella fijiensis</name>
    <dbReference type="NCBI Taxonomy" id="383855"/>
    <lineage>
        <taxon>Eukaryota</taxon>
        <taxon>Fungi</taxon>
        <taxon>Dikarya</taxon>
        <taxon>Ascomycota</taxon>
        <taxon>Pezizomycotina</taxon>
        <taxon>Dothideomycetes</taxon>
        <taxon>Dothideomycetidae</taxon>
        <taxon>Mycosphaerellales</taxon>
        <taxon>Mycosphaerellaceae</taxon>
        <taxon>Pseudocercospora</taxon>
    </lineage>
</organism>
<protein>
    <recommendedName>
        <fullName evidence="3">Methyltransferase type 11 domain-containing protein</fullName>
    </recommendedName>
</protein>
<reference evidence="1 2" key="1">
    <citation type="journal article" date="2012" name="PLoS Pathog.">
        <title>Diverse lifestyles and strategies of plant pathogenesis encoded in the genomes of eighteen Dothideomycetes fungi.</title>
        <authorList>
            <person name="Ohm R.A."/>
            <person name="Feau N."/>
            <person name="Henrissat B."/>
            <person name="Schoch C.L."/>
            <person name="Horwitz B.A."/>
            <person name="Barry K.W."/>
            <person name="Condon B.J."/>
            <person name="Copeland A.C."/>
            <person name="Dhillon B."/>
            <person name="Glaser F."/>
            <person name="Hesse C.N."/>
            <person name="Kosti I."/>
            <person name="LaButti K."/>
            <person name="Lindquist E.A."/>
            <person name="Lucas S."/>
            <person name="Salamov A.A."/>
            <person name="Bradshaw R.E."/>
            <person name="Ciuffetti L."/>
            <person name="Hamelin R.C."/>
            <person name="Kema G.H.J."/>
            <person name="Lawrence C."/>
            <person name="Scott J.A."/>
            <person name="Spatafora J.W."/>
            <person name="Turgeon B.G."/>
            <person name="de Wit P.J.G.M."/>
            <person name="Zhong S."/>
            <person name="Goodwin S.B."/>
            <person name="Grigoriev I.V."/>
        </authorList>
    </citation>
    <scope>NUCLEOTIDE SEQUENCE [LARGE SCALE GENOMIC DNA]</scope>
    <source>
        <strain evidence="1 2">CIRAD86</strain>
    </source>
</reference>
<feature type="non-terminal residue" evidence="1">
    <location>
        <position position="1"/>
    </location>
</feature>
<dbReference type="OrthoDB" id="2013972at2759"/>
<dbReference type="HOGENOM" id="CLU_072455_1_1_1"/>
<dbReference type="AlphaFoldDB" id="N1Q6N0"/>
<accession>N1Q6N0</accession>
<dbReference type="PANTHER" id="PTHR43036">
    <property type="entry name" value="OSJNBB0011N17.9 PROTEIN"/>
    <property type="match status" value="1"/>
</dbReference>
<dbReference type="GeneID" id="19330456"/>
<keyword evidence="2" id="KW-1185">Reference proteome</keyword>
<dbReference type="Proteomes" id="UP000016932">
    <property type="component" value="Unassembled WGS sequence"/>
</dbReference>
<evidence type="ECO:0000313" key="2">
    <source>
        <dbReference type="Proteomes" id="UP000016932"/>
    </source>
</evidence>
<dbReference type="KEGG" id="pfj:MYCFIDRAFT_121692"/>
<evidence type="ECO:0000313" key="1">
    <source>
        <dbReference type="EMBL" id="EME88114.1"/>
    </source>
</evidence>
<dbReference type="EMBL" id="KB446555">
    <property type="protein sequence ID" value="EME88114.1"/>
    <property type="molecule type" value="Genomic_DNA"/>
</dbReference>
<evidence type="ECO:0008006" key="3">
    <source>
        <dbReference type="Google" id="ProtNLM"/>
    </source>
</evidence>
<dbReference type="eggNOG" id="ENOG502QS7X">
    <property type="taxonomic scope" value="Eukaryota"/>
</dbReference>
<name>N1Q6N0_PSEFD</name>
<dbReference type="RefSeq" id="XP_007921285.1">
    <property type="nucleotide sequence ID" value="XM_007923094.1"/>
</dbReference>
<feature type="non-terminal residue" evidence="1">
    <location>
        <position position="199"/>
    </location>
</feature>
<dbReference type="VEuPathDB" id="FungiDB:MYCFIDRAFT_121692"/>
<proteinExistence type="predicted"/>
<dbReference type="PANTHER" id="PTHR43036:SF2">
    <property type="entry name" value="OS04G0481300 PROTEIN"/>
    <property type="match status" value="1"/>
</dbReference>
<sequence length="199" mass="22432">WPVKKYAPRHQTWPYNPSDFTRQDPSNDSQFYSTPRFVTHIDDAAIDTLRQYYETVLPLKGKILDFCSSWVSHYPNPIETAAANGSLQIIGMGMNKAELDANQVLNSRILKDLNTDPNIYTALQEANVIDSSEESKLDSATVVVSIDYLIEPVQVLSSLLDATKPSGTVHLTISNRCFPTKAISRWLRVDEEERLQMVG</sequence>
<gene>
    <name evidence="1" type="ORF">MYCFIDRAFT_121692</name>
</gene>